<gene>
    <name evidence="1" type="ORF">HNP48_002088</name>
</gene>
<dbReference type="AlphaFoldDB" id="A0A7X0PCQ8"/>
<organism evidence="1 2">
    <name type="scientific">Acidovorax soli</name>
    <dbReference type="NCBI Taxonomy" id="592050"/>
    <lineage>
        <taxon>Bacteria</taxon>
        <taxon>Pseudomonadati</taxon>
        <taxon>Pseudomonadota</taxon>
        <taxon>Betaproteobacteria</taxon>
        <taxon>Burkholderiales</taxon>
        <taxon>Comamonadaceae</taxon>
        <taxon>Acidovorax</taxon>
    </lineage>
</organism>
<dbReference type="EMBL" id="JACHLK010000003">
    <property type="protein sequence ID" value="MBB6559421.1"/>
    <property type="molecule type" value="Genomic_DNA"/>
</dbReference>
<protein>
    <submittedName>
        <fullName evidence="1">Uncharacterized protein</fullName>
    </submittedName>
</protein>
<proteinExistence type="predicted"/>
<evidence type="ECO:0000313" key="2">
    <source>
        <dbReference type="Proteomes" id="UP000575083"/>
    </source>
</evidence>
<keyword evidence="2" id="KW-1185">Reference proteome</keyword>
<accession>A0A7X0PCQ8</accession>
<dbReference type="RefSeq" id="WP_184856831.1">
    <property type="nucleotide sequence ID" value="NZ_JACHLK010000003.1"/>
</dbReference>
<dbReference type="Proteomes" id="UP000575083">
    <property type="component" value="Unassembled WGS sequence"/>
</dbReference>
<name>A0A7X0PCQ8_9BURK</name>
<reference evidence="1 2" key="1">
    <citation type="submission" date="2020-08" db="EMBL/GenBank/DDBJ databases">
        <title>Functional genomics of gut bacteria from endangered species of beetles.</title>
        <authorList>
            <person name="Carlos-Shanley C."/>
        </authorList>
    </citation>
    <scope>NUCLEOTIDE SEQUENCE [LARGE SCALE GENOMIC DNA]</scope>
    <source>
        <strain evidence="1 2">S00198</strain>
    </source>
</reference>
<evidence type="ECO:0000313" key="1">
    <source>
        <dbReference type="EMBL" id="MBB6559421.1"/>
    </source>
</evidence>
<comment type="caution">
    <text evidence="1">The sequence shown here is derived from an EMBL/GenBank/DDBJ whole genome shotgun (WGS) entry which is preliminary data.</text>
</comment>
<sequence length="101" mass="10944">MLHTLAGTAPLLVLAVGLLAGGSVRAQLAVDNSTAAQRAQEACRTEVSKFEEAIGFIRRSQGNQAAADLKEKLLPARLESEILFKEGYCGLARHIREKKLR</sequence>